<dbReference type="Gene3D" id="1.10.760.10">
    <property type="entry name" value="Cytochrome c-like domain"/>
    <property type="match status" value="1"/>
</dbReference>
<evidence type="ECO:0000313" key="7">
    <source>
        <dbReference type="EMBL" id="PZF76181.1"/>
    </source>
</evidence>
<dbReference type="Pfam" id="PF13442">
    <property type="entry name" value="Cytochrome_CBB3"/>
    <property type="match status" value="1"/>
</dbReference>
<keyword evidence="8" id="KW-1185">Reference proteome</keyword>
<sequence length="140" mass="15292">MRKLPFFAAFLLFAAAPLHAQEDMDPNAGVSGEHDFNMYCASCHGEDGRGNGPKAFSLAVKPPDLTTLTQRYGAFPKDKLARMIDGREPVPGHGEREMPVWGVWFKAEAAQELGGAEGDEASVERRVDNLIDYIASLQAK</sequence>
<name>A0A2W2ALD0_9HYPH</name>
<keyword evidence="2 4" id="KW-0479">Metal-binding</keyword>
<dbReference type="InterPro" id="IPR009056">
    <property type="entry name" value="Cyt_c-like_dom"/>
</dbReference>
<reference evidence="8" key="1">
    <citation type="submission" date="2018-06" db="EMBL/GenBank/DDBJ databases">
        <title>Aestuariibacter litoralis strain KCTC 52945T.</title>
        <authorList>
            <person name="Li X."/>
            <person name="Salam N."/>
            <person name="Li J.-L."/>
            <person name="Chen Y.-M."/>
            <person name="Yang Z.-W."/>
            <person name="Zhang L.-Y."/>
            <person name="Han M.-X."/>
            <person name="Xiao M."/>
            <person name="Li W.-J."/>
        </authorList>
    </citation>
    <scope>NUCLEOTIDE SEQUENCE [LARGE SCALE GENOMIC DNA]</scope>
    <source>
        <strain evidence="8">KCTC 52945</strain>
    </source>
</reference>
<dbReference type="GO" id="GO:0020037">
    <property type="term" value="F:heme binding"/>
    <property type="evidence" value="ECO:0007669"/>
    <property type="project" value="InterPro"/>
</dbReference>
<evidence type="ECO:0000256" key="4">
    <source>
        <dbReference type="PROSITE-ProRule" id="PRU00433"/>
    </source>
</evidence>
<evidence type="ECO:0000256" key="5">
    <source>
        <dbReference type="SAM" id="SignalP"/>
    </source>
</evidence>
<evidence type="ECO:0000256" key="3">
    <source>
        <dbReference type="ARBA" id="ARBA00023004"/>
    </source>
</evidence>
<evidence type="ECO:0000256" key="2">
    <source>
        <dbReference type="ARBA" id="ARBA00022723"/>
    </source>
</evidence>
<feature type="chain" id="PRO_5016027457" evidence="5">
    <location>
        <begin position="21"/>
        <end position="140"/>
    </location>
</feature>
<dbReference type="EMBL" id="QKVK01000006">
    <property type="protein sequence ID" value="PZF76181.1"/>
    <property type="molecule type" value="Genomic_DNA"/>
</dbReference>
<accession>A0A2W2ALD0</accession>
<feature type="domain" description="Cytochrome c" evidence="6">
    <location>
        <begin position="27"/>
        <end position="138"/>
    </location>
</feature>
<proteinExistence type="predicted"/>
<protein>
    <submittedName>
        <fullName evidence="7">Cytochrome C</fullName>
    </submittedName>
</protein>
<comment type="caution">
    <text evidence="7">The sequence shown here is derived from an EMBL/GenBank/DDBJ whole genome shotgun (WGS) entry which is preliminary data.</text>
</comment>
<dbReference type="RefSeq" id="WP_111199018.1">
    <property type="nucleotide sequence ID" value="NZ_QKVK01000006.1"/>
</dbReference>
<dbReference type="SUPFAM" id="SSF46626">
    <property type="entry name" value="Cytochrome c"/>
    <property type="match status" value="1"/>
</dbReference>
<evidence type="ECO:0000256" key="1">
    <source>
        <dbReference type="ARBA" id="ARBA00022617"/>
    </source>
</evidence>
<evidence type="ECO:0000259" key="6">
    <source>
        <dbReference type="PROSITE" id="PS51007"/>
    </source>
</evidence>
<feature type="signal peptide" evidence="5">
    <location>
        <begin position="1"/>
        <end position="20"/>
    </location>
</feature>
<keyword evidence="1 4" id="KW-0349">Heme</keyword>
<evidence type="ECO:0000313" key="8">
    <source>
        <dbReference type="Proteomes" id="UP000248795"/>
    </source>
</evidence>
<keyword evidence="3 4" id="KW-0408">Iron</keyword>
<organism evidence="7 8">
    <name type="scientific">Aestuariivirga litoralis</name>
    <dbReference type="NCBI Taxonomy" id="2650924"/>
    <lineage>
        <taxon>Bacteria</taxon>
        <taxon>Pseudomonadati</taxon>
        <taxon>Pseudomonadota</taxon>
        <taxon>Alphaproteobacteria</taxon>
        <taxon>Hyphomicrobiales</taxon>
        <taxon>Aestuariivirgaceae</taxon>
        <taxon>Aestuariivirga</taxon>
    </lineage>
</organism>
<dbReference type="InterPro" id="IPR036909">
    <property type="entry name" value="Cyt_c-like_dom_sf"/>
</dbReference>
<dbReference type="GO" id="GO:0046872">
    <property type="term" value="F:metal ion binding"/>
    <property type="evidence" value="ECO:0007669"/>
    <property type="project" value="UniProtKB-KW"/>
</dbReference>
<dbReference type="Proteomes" id="UP000248795">
    <property type="component" value="Unassembled WGS sequence"/>
</dbReference>
<dbReference type="GO" id="GO:0009055">
    <property type="term" value="F:electron transfer activity"/>
    <property type="evidence" value="ECO:0007669"/>
    <property type="project" value="InterPro"/>
</dbReference>
<dbReference type="AlphaFoldDB" id="A0A2W2ALD0"/>
<dbReference type="PROSITE" id="PS51007">
    <property type="entry name" value="CYTC"/>
    <property type="match status" value="1"/>
</dbReference>
<gene>
    <name evidence="7" type="ORF">DK847_13315</name>
</gene>
<keyword evidence="5" id="KW-0732">Signal</keyword>